<evidence type="ECO:0000313" key="2">
    <source>
        <dbReference type="Proteomes" id="UP000271227"/>
    </source>
</evidence>
<dbReference type="SUPFAM" id="SSF50939">
    <property type="entry name" value="Sialidases"/>
    <property type="match status" value="1"/>
</dbReference>
<protein>
    <submittedName>
        <fullName evidence="1">BNR repeat protein</fullName>
    </submittedName>
</protein>
<dbReference type="OrthoDB" id="7294637at2"/>
<dbReference type="Gene3D" id="2.120.10.10">
    <property type="match status" value="1"/>
</dbReference>
<dbReference type="InterPro" id="IPR036278">
    <property type="entry name" value="Sialidase_sf"/>
</dbReference>
<reference evidence="1 2" key="1">
    <citation type="submission" date="2018-10" db="EMBL/GenBank/DDBJ databases">
        <title>Genomic Encyclopedia of Archaeal and Bacterial Type Strains, Phase II (KMG-II): from individual species to whole genera.</title>
        <authorList>
            <person name="Goeker M."/>
        </authorList>
    </citation>
    <scope>NUCLEOTIDE SEQUENCE [LARGE SCALE GENOMIC DNA]</scope>
    <source>
        <strain evidence="1 2">DSM 25217</strain>
    </source>
</reference>
<dbReference type="CDD" id="cd15482">
    <property type="entry name" value="Sialidase_non-viral"/>
    <property type="match status" value="1"/>
</dbReference>
<evidence type="ECO:0000313" key="1">
    <source>
        <dbReference type="EMBL" id="RMB11788.1"/>
    </source>
</evidence>
<name>A0A3M0CQG2_9PROT</name>
<accession>A0A3M0CQG2</accession>
<sequence length="390" mass="42178">MSLTVEPPCVLYRDPRYYSAFPTLARTRDGGMMLAFRRAPDHRALLRGAAPADFDHVDHLHARSHIALVSLDGHIRQGQPAVLPVDSLAADQDANLFTLRDGRLLQYGFLWLPVTQDIAWRLKAEGRSLRMGRDGGGHFMFWGAYVRHSDDNGETWSDRRFLPRDPRLGEGIHPDCPNTTALRGRMVERDDGGLVLAGYTHGLVGPGTAVQIFASTDRGLSWDCLADLTGPDGPEPSAGSSASRGPLALMEPALAAWPDNRLSLFMRTNDPGDRLAAAGLTGSGLPSSLAGAAVTLTGIVGHPADGLVLPDGRLLLVYGYRHRGAGVRARLLEPGQPFDTAREYILHEHCPGYDCGYPWAERLEDGRVLVAFYAADGAGVRGIDGVVVHV</sequence>
<dbReference type="RefSeq" id="WP_121937029.1">
    <property type="nucleotide sequence ID" value="NZ_REFR01000009.1"/>
</dbReference>
<dbReference type="AlphaFoldDB" id="A0A3M0CQG2"/>
<dbReference type="Proteomes" id="UP000271227">
    <property type="component" value="Unassembled WGS sequence"/>
</dbReference>
<comment type="caution">
    <text evidence="1">The sequence shown here is derived from an EMBL/GenBank/DDBJ whole genome shotgun (WGS) entry which is preliminary data.</text>
</comment>
<gene>
    <name evidence="1" type="ORF">BXY39_0272</name>
</gene>
<proteinExistence type="predicted"/>
<dbReference type="InParanoid" id="A0A3M0CQG2"/>
<organism evidence="1 2">
    <name type="scientific">Eilatimonas milleporae</name>
    <dbReference type="NCBI Taxonomy" id="911205"/>
    <lineage>
        <taxon>Bacteria</taxon>
        <taxon>Pseudomonadati</taxon>
        <taxon>Pseudomonadota</taxon>
        <taxon>Alphaproteobacteria</taxon>
        <taxon>Kordiimonadales</taxon>
        <taxon>Kordiimonadaceae</taxon>
        <taxon>Eilatimonas</taxon>
    </lineage>
</organism>
<keyword evidence="2" id="KW-1185">Reference proteome</keyword>
<dbReference type="EMBL" id="REFR01000009">
    <property type="protein sequence ID" value="RMB11788.1"/>
    <property type="molecule type" value="Genomic_DNA"/>
</dbReference>